<reference evidence="2 3" key="1">
    <citation type="submission" date="2018-06" db="EMBL/GenBank/DDBJ databases">
        <title>Genomic Encyclopedia of Type Strains, Phase III (KMG-III): the genomes of soil and plant-associated and newly described type strains.</title>
        <authorList>
            <person name="Whitman W."/>
        </authorList>
    </citation>
    <scope>NUCLEOTIDE SEQUENCE [LARGE SCALE GENOMIC DNA]</scope>
    <source>
        <strain evidence="2 3">CGMCC 4.7090</strain>
    </source>
</reference>
<keyword evidence="3" id="KW-1185">Reference proteome</keyword>
<dbReference type="EMBL" id="QLMJ01000004">
    <property type="protein sequence ID" value="RAK39867.1"/>
    <property type="molecule type" value="Genomic_DNA"/>
</dbReference>
<comment type="caution">
    <text evidence="2">The sequence shown here is derived from an EMBL/GenBank/DDBJ whole genome shotgun (WGS) entry which is preliminary data.</text>
</comment>
<feature type="region of interest" description="Disordered" evidence="1">
    <location>
        <begin position="1"/>
        <end position="29"/>
    </location>
</feature>
<evidence type="ECO:0000256" key="1">
    <source>
        <dbReference type="SAM" id="MobiDB-lite"/>
    </source>
</evidence>
<evidence type="ECO:0000313" key="2">
    <source>
        <dbReference type="EMBL" id="RAK39867.1"/>
    </source>
</evidence>
<protein>
    <submittedName>
        <fullName evidence="2">Uncharacterized protein</fullName>
    </submittedName>
</protein>
<evidence type="ECO:0000313" key="3">
    <source>
        <dbReference type="Proteomes" id="UP000249341"/>
    </source>
</evidence>
<sequence length="29" mass="3365">MYRTAHSIALGHQPEDYPERPVGTGRLRR</sequence>
<proteinExistence type="predicted"/>
<organism evidence="2 3">
    <name type="scientific">Actinoplanes lutulentus</name>
    <dbReference type="NCBI Taxonomy" id="1287878"/>
    <lineage>
        <taxon>Bacteria</taxon>
        <taxon>Bacillati</taxon>
        <taxon>Actinomycetota</taxon>
        <taxon>Actinomycetes</taxon>
        <taxon>Micromonosporales</taxon>
        <taxon>Micromonosporaceae</taxon>
        <taxon>Actinoplanes</taxon>
    </lineage>
</organism>
<name>A0A327ZL20_9ACTN</name>
<dbReference type="AlphaFoldDB" id="A0A327ZL20"/>
<accession>A0A327ZL20</accession>
<dbReference type="Proteomes" id="UP000249341">
    <property type="component" value="Unassembled WGS sequence"/>
</dbReference>
<gene>
    <name evidence="2" type="ORF">B0I29_104406</name>
</gene>